<evidence type="ECO:0000256" key="3">
    <source>
        <dbReference type="ARBA" id="ARBA00023082"/>
    </source>
</evidence>
<reference evidence="9" key="1">
    <citation type="submission" date="2024-07" db="EMBL/GenBank/DDBJ databases">
        <title>Complete genome sequence of Verrucomicrobiaceae bacterium NT6N.</title>
        <authorList>
            <person name="Huang C."/>
            <person name="Takami H."/>
            <person name="Hamasaki K."/>
        </authorList>
    </citation>
    <scope>NUCLEOTIDE SEQUENCE</scope>
    <source>
        <strain evidence="9">NT6N</strain>
    </source>
</reference>
<dbReference type="Pfam" id="PF04542">
    <property type="entry name" value="Sigma70_r2"/>
    <property type="match status" value="1"/>
</dbReference>
<evidence type="ECO:0000256" key="5">
    <source>
        <dbReference type="ARBA" id="ARBA00023163"/>
    </source>
</evidence>
<proteinExistence type="inferred from homology"/>
<dbReference type="InterPro" id="IPR039425">
    <property type="entry name" value="RNA_pol_sigma-70-like"/>
</dbReference>
<dbReference type="Gene3D" id="1.10.1740.10">
    <property type="match status" value="1"/>
</dbReference>
<dbReference type="SUPFAM" id="SSF88659">
    <property type="entry name" value="Sigma3 and sigma4 domains of RNA polymerase sigma factors"/>
    <property type="match status" value="1"/>
</dbReference>
<gene>
    <name evidence="9" type="ORF">NT6N_05270</name>
</gene>
<dbReference type="PANTHER" id="PTHR43133">
    <property type="entry name" value="RNA POLYMERASE ECF-TYPE SIGMA FACTO"/>
    <property type="match status" value="1"/>
</dbReference>
<dbReference type="InterPro" id="IPR013324">
    <property type="entry name" value="RNA_pol_sigma_r3/r4-like"/>
</dbReference>
<feature type="domain" description="RNA polymerase sigma-70 region 2" evidence="7">
    <location>
        <begin position="52"/>
        <end position="119"/>
    </location>
</feature>
<dbReference type="Gene3D" id="1.10.10.10">
    <property type="entry name" value="Winged helix-like DNA-binding domain superfamily/Winged helix DNA-binding domain"/>
    <property type="match status" value="1"/>
</dbReference>
<dbReference type="GO" id="GO:0003677">
    <property type="term" value="F:DNA binding"/>
    <property type="evidence" value="ECO:0007669"/>
    <property type="project" value="UniProtKB-KW"/>
</dbReference>
<dbReference type="SUPFAM" id="SSF88946">
    <property type="entry name" value="Sigma2 domain of RNA polymerase sigma factors"/>
    <property type="match status" value="1"/>
</dbReference>
<sequence>MFMTSTANKQLQTVAYMSDSSVSPTDTSSDNDIDVALMLRVGKRDEQAFEELIHRHQSAVIGTVAKMLGNASEAEDIAQQVFIRLWKSAPRYTPKAKFTTFMFTIARNLVFNESRRKSRKKEYSMDERESEFHLQTPDSQTASPDEGMLQNELQAAVDKAIHDLPEKQRMAVILRRYENMPYDEIGRVLELSVPAVKSQLFRARNALRDSLQSYLDE</sequence>
<dbReference type="Pfam" id="PF08281">
    <property type="entry name" value="Sigma70_r4_2"/>
    <property type="match status" value="1"/>
</dbReference>
<dbReference type="InterPro" id="IPR007627">
    <property type="entry name" value="RNA_pol_sigma70_r2"/>
</dbReference>
<evidence type="ECO:0000256" key="4">
    <source>
        <dbReference type="ARBA" id="ARBA00023125"/>
    </source>
</evidence>
<organism evidence="9">
    <name type="scientific">Oceaniferula spumae</name>
    <dbReference type="NCBI Taxonomy" id="2979115"/>
    <lineage>
        <taxon>Bacteria</taxon>
        <taxon>Pseudomonadati</taxon>
        <taxon>Verrucomicrobiota</taxon>
        <taxon>Verrucomicrobiia</taxon>
        <taxon>Verrucomicrobiales</taxon>
        <taxon>Verrucomicrobiaceae</taxon>
        <taxon>Oceaniferula</taxon>
    </lineage>
</organism>
<evidence type="ECO:0000313" key="9">
    <source>
        <dbReference type="EMBL" id="BDS05487.1"/>
    </source>
</evidence>
<dbReference type="PANTHER" id="PTHR43133:SF8">
    <property type="entry name" value="RNA POLYMERASE SIGMA FACTOR HI_1459-RELATED"/>
    <property type="match status" value="1"/>
</dbReference>
<comment type="similarity">
    <text evidence="1">Belongs to the sigma-70 factor family. ECF subfamily.</text>
</comment>
<feature type="compositionally biased region" description="Basic and acidic residues" evidence="6">
    <location>
        <begin position="121"/>
        <end position="132"/>
    </location>
</feature>
<dbReference type="AlphaFoldDB" id="A0AAT9FHL9"/>
<dbReference type="InterPro" id="IPR013325">
    <property type="entry name" value="RNA_pol_sigma_r2"/>
</dbReference>
<dbReference type="GO" id="GO:0006352">
    <property type="term" value="P:DNA-templated transcription initiation"/>
    <property type="evidence" value="ECO:0007669"/>
    <property type="project" value="InterPro"/>
</dbReference>
<keyword evidence="4" id="KW-0238">DNA-binding</keyword>
<keyword evidence="3" id="KW-0731">Sigma factor</keyword>
<evidence type="ECO:0000259" key="8">
    <source>
        <dbReference type="Pfam" id="PF08281"/>
    </source>
</evidence>
<evidence type="ECO:0000256" key="6">
    <source>
        <dbReference type="SAM" id="MobiDB-lite"/>
    </source>
</evidence>
<accession>A0AAT9FHL9</accession>
<name>A0AAT9FHL9_9BACT</name>
<dbReference type="EMBL" id="AP026866">
    <property type="protein sequence ID" value="BDS05487.1"/>
    <property type="molecule type" value="Genomic_DNA"/>
</dbReference>
<feature type="domain" description="RNA polymerase sigma factor 70 region 4 type 2" evidence="8">
    <location>
        <begin position="156"/>
        <end position="207"/>
    </location>
</feature>
<evidence type="ECO:0000256" key="1">
    <source>
        <dbReference type="ARBA" id="ARBA00010641"/>
    </source>
</evidence>
<keyword evidence="2" id="KW-0805">Transcription regulation</keyword>
<dbReference type="GO" id="GO:0016987">
    <property type="term" value="F:sigma factor activity"/>
    <property type="evidence" value="ECO:0007669"/>
    <property type="project" value="UniProtKB-KW"/>
</dbReference>
<feature type="region of interest" description="Disordered" evidence="6">
    <location>
        <begin position="117"/>
        <end position="145"/>
    </location>
</feature>
<dbReference type="CDD" id="cd06171">
    <property type="entry name" value="Sigma70_r4"/>
    <property type="match status" value="1"/>
</dbReference>
<dbReference type="InterPro" id="IPR014284">
    <property type="entry name" value="RNA_pol_sigma-70_dom"/>
</dbReference>
<dbReference type="InterPro" id="IPR013249">
    <property type="entry name" value="RNA_pol_sigma70_r4_t2"/>
</dbReference>
<dbReference type="KEGG" id="osu:NT6N_05270"/>
<protein>
    <submittedName>
        <fullName evidence="9">RNA polymerase sigma factor</fullName>
    </submittedName>
</protein>
<evidence type="ECO:0000259" key="7">
    <source>
        <dbReference type="Pfam" id="PF04542"/>
    </source>
</evidence>
<dbReference type="NCBIfam" id="TIGR02937">
    <property type="entry name" value="sigma70-ECF"/>
    <property type="match status" value="1"/>
</dbReference>
<keyword evidence="5" id="KW-0804">Transcription</keyword>
<dbReference type="InterPro" id="IPR036388">
    <property type="entry name" value="WH-like_DNA-bd_sf"/>
</dbReference>
<evidence type="ECO:0000256" key="2">
    <source>
        <dbReference type="ARBA" id="ARBA00023015"/>
    </source>
</evidence>